<feature type="region of interest" description="Disordered" evidence="1">
    <location>
        <begin position="1"/>
        <end position="23"/>
    </location>
</feature>
<name>A0ABU4ZRD3_9HYPH</name>
<evidence type="ECO:0000313" key="3">
    <source>
        <dbReference type="Proteomes" id="UP001276840"/>
    </source>
</evidence>
<protein>
    <submittedName>
        <fullName evidence="2">Uncharacterized protein</fullName>
    </submittedName>
</protein>
<gene>
    <name evidence="2" type="ORF">RFM68_26170</name>
</gene>
<organism evidence="2 3">
    <name type="scientific">Mesorhizobium montanum</name>
    <dbReference type="NCBI Taxonomy" id="3072323"/>
    <lineage>
        <taxon>Bacteria</taxon>
        <taxon>Pseudomonadati</taxon>
        <taxon>Pseudomonadota</taxon>
        <taxon>Alphaproteobacteria</taxon>
        <taxon>Hyphomicrobiales</taxon>
        <taxon>Phyllobacteriaceae</taxon>
        <taxon>Mesorhizobium</taxon>
    </lineage>
</organism>
<keyword evidence="3" id="KW-1185">Reference proteome</keyword>
<dbReference type="RefSeq" id="WP_320235918.1">
    <property type="nucleotide sequence ID" value="NZ_JAVIJF010000022.1"/>
</dbReference>
<evidence type="ECO:0000313" key="2">
    <source>
        <dbReference type="EMBL" id="MDX8527973.1"/>
    </source>
</evidence>
<evidence type="ECO:0000256" key="1">
    <source>
        <dbReference type="SAM" id="MobiDB-lite"/>
    </source>
</evidence>
<accession>A0ABU4ZRD3</accession>
<dbReference type="Proteomes" id="UP001276840">
    <property type="component" value="Unassembled WGS sequence"/>
</dbReference>
<comment type="caution">
    <text evidence="2">The sequence shown here is derived from an EMBL/GenBank/DDBJ whole genome shotgun (WGS) entry which is preliminary data.</text>
</comment>
<sequence>MNFFEETVAMSAPRDADQDGPSRMVSKQWGNTIGMEECRKKHPCVEALRSRYGACGFWAIEDVLDKIKASSRNSAEMSS</sequence>
<proteinExistence type="predicted"/>
<dbReference type="EMBL" id="JAVIJF010000022">
    <property type="protein sequence ID" value="MDX8527973.1"/>
    <property type="molecule type" value="Genomic_DNA"/>
</dbReference>
<reference evidence="2 3" key="1">
    <citation type="submission" date="2023-08" db="EMBL/GenBank/DDBJ databases">
        <title>Implementing the SeqCode for naming new Mesorhizobium species isolated from Vachellia karroo root nodules.</title>
        <authorList>
            <person name="Van Lill M."/>
        </authorList>
    </citation>
    <scope>NUCLEOTIDE SEQUENCE [LARGE SCALE GENOMIC DNA]</scope>
    <source>
        <strain evidence="2 3">MSK 1335</strain>
    </source>
</reference>